<sequence length="113" mass="12617">MNNVIALNTPSQPRTDDTLNLPFIGRDQDGSYFWNPQQSDDPVNNYNNDYAIGRHYGELLLDRLLNRKDKLTVLGTILVSIYDLEEWDGFEGGFLEAVASFALAGHAVKSVLG</sequence>
<evidence type="ECO:0000313" key="2">
    <source>
        <dbReference type="Proteomes" id="UP000886687"/>
    </source>
</evidence>
<proteinExistence type="predicted"/>
<dbReference type="EMBL" id="JAEPDI010000001">
    <property type="protein sequence ID" value="MCG7937951.1"/>
    <property type="molecule type" value="Genomic_DNA"/>
</dbReference>
<dbReference type="AlphaFoldDB" id="A0A9E4MYQ7"/>
<comment type="caution">
    <text evidence="1">The sequence shown here is derived from an EMBL/GenBank/DDBJ whole genome shotgun (WGS) entry which is preliminary data.</text>
</comment>
<accession>A0A9E4MYQ7</accession>
<dbReference type="Proteomes" id="UP000886687">
    <property type="component" value="Unassembled WGS sequence"/>
</dbReference>
<gene>
    <name evidence="1" type="ORF">JAZ04_03720</name>
</gene>
<name>A0A9E4MYQ7_9GAMM</name>
<evidence type="ECO:0000313" key="1">
    <source>
        <dbReference type="EMBL" id="MCG7937951.1"/>
    </source>
</evidence>
<protein>
    <submittedName>
        <fullName evidence="1">Uncharacterized protein</fullName>
    </submittedName>
</protein>
<organism evidence="1 2">
    <name type="scientific">Candidatus Thiodiazotropha lotti</name>
    <dbReference type="NCBI Taxonomy" id="2792787"/>
    <lineage>
        <taxon>Bacteria</taxon>
        <taxon>Pseudomonadati</taxon>
        <taxon>Pseudomonadota</taxon>
        <taxon>Gammaproteobacteria</taxon>
        <taxon>Chromatiales</taxon>
        <taxon>Sedimenticolaceae</taxon>
        <taxon>Candidatus Thiodiazotropha</taxon>
    </lineage>
</organism>
<reference evidence="1" key="1">
    <citation type="journal article" date="2021" name="Proc. Natl. Acad. Sci. U.S.A.">
        <title>Global biogeography of chemosynthetic symbionts reveals both localized and globally distributed symbiont groups. .</title>
        <authorList>
            <person name="Osvatic J.T."/>
            <person name="Wilkins L.G.E."/>
            <person name="Leibrecht L."/>
            <person name="Leray M."/>
            <person name="Zauner S."/>
            <person name="Polzin J."/>
            <person name="Camacho Y."/>
            <person name="Gros O."/>
            <person name="van Gils J.A."/>
            <person name="Eisen J.A."/>
            <person name="Petersen J.M."/>
            <person name="Yuen B."/>
        </authorList>
    </citation>
    <scope>NUCLEOTIDE SEQUENCE</scope>
    <source>
        <strain evidence="1">MAGL173</strain>
    </source>
</reference>